<name>A0A1G6YZP4_9SPHI</name>
<dbReference type="Proteomes" id="UP000199072">
    <property type="component" value="Unassembled WGS sequence"/>
</dbReference>
<dbReference type="PANTHER" id="PTHR30250">
    <property type="entry name" value="PST FAMILY PREDICTED COLANIC ACID TRANSPORTER"/>
    <property type="match status" value="1"/>
</dbReference>
<dbReference type="InterPro" id="IPR050833">
    <property type="entry name" value="Poly_Biosynth_Transport"/>
</dbReference>
<dbReference type="OrthoDB" id="1226227at2"/>
<keyword evidence="8" id="KW-1185">Reference proteome</keyword>
<keyword evidence="2" id="KW-1003">Cell membrane</keyword>
<evidence type="ECO:0000256" key="5">
    <source>
        <dbReference type="ARBA" id="ARBA00023136"/>
    </source>
</evidence>
<feature type="transmembrane region" description="Helical" evidence="6">
    <location>
        <begin position="461"/>
        <end position="478"/>
    </location>
</feature>
<evidence type="ECO:0000256" key="3">
    <source>
        <dbReference type="ARBA" id="ARBA00022692"/>
    </source>
</evidence>
<comment type="subcellular location">
    <subcellularLocation>
        <location evidence="1">Cell membrane</location>
        <topology evidence="1">Multi-pass membrane protein</topology>
    </subcellularLocation>
</comment>
<dbReference type="InterPro" id="IPR002797">
    <property type="entry name" value="Polysacc_synth"/>
</dbReference>
<evidence type="ECO:0000313" key="7">
    <source>
        <dbReference type="EMBL" id="SDD95859.1"/>
    </source>
</evidence>
<feature type="transmembrane region" description="Helical" evidence="6">
    <location>
        <begin position="89"/>
        <end position="112"/>
    </location>
</feature>
<dbReference type="AlphaFoldDB" id="A0A1G6YZP4"/>
<feature type="transmembrane region" description="Helical" evidence="6">
    <location>
        <begin position="402"/>
        <end position="420"/>
    </location>
</feature>
<evidence type="ECO:0000256" key="6">
    <source>
        <dbReference type="SAM" id="Phobius"/>
    </source>
</evidence>
<dbReference type="EMBL" id="FNAI01000003">
    <property type="protein sequence ID" value="SDD95859.1"/>
    <property type="molecule type" value="Genomic_DNA"/>
</dbReference>
<dbReference type="GO" id="GO:0005886">
    <property type="term" value="C:plasma membrane"/>
    <property type="evidence" value="ECO:0007669"/>
    <property type="project" value="UniProtKB-SubCell"/>
</dbReference>
<feature type="transmembrane region" description="Helical" evidence="6">
    <location>
        <begin position="12"/>
        <end position="37"/>
    </location>
</feature>
<accession>A0A1G6YZP4</accession>
<evidence type="ECO:0000256" key="1">
    <source>
        <dbReference type="ARBA" id="ARBA00004651"/>
    </source>
</evidence>
<keyword evidence="4 6" id="KW-1133">Transmembrane helix</keyword>
<dbReference type="Pfam" id="PF01943">
    <property type="entry name" value="Polysacc_synt"/>
    <property type="match status" value="1"/>
</dbReference>
<dbReference type="PANTHER" id="PTHR30250:SF11">
    <property type="entry name" value="O-ANTIGEN TRANSPORTER-RELATED"/>
    <property type="match status" value="1"/>
</dbReference>
<sequence>MVIKDGLKKYLVTINVVSSGTQVLLIGAVYFFLYKFLLKLLGVSLLGVWSVVLSTSSLANLANFGVADSVIRFVALYHKEKNDLKIKQLIFTASIFIGILFLLISCIIYPFAGLILKSVLPSNFINAGISILPYSLACLLLNAINGVYASVLDGMQKNYLRSLVFSASSIVLLVVSYLLVPKYGIIGVAMAQLAQSIFALVVCILIVMYQTKFNPLIWNWSKEIFRQIFNYGMKFQFISLMAMLNEPVTKILLGRFGGMAFAGYYEMANRVLMQARGVVINGTQSLIPVMINLSNNIKDIQHFYKKVFSNVLFFSLAAMGLIVMGGRILSVFWIGNYQPVFYYTLLILALCILINILNTPAYFFYMAEAKLNILLKTQFILGLSNSLFGYTLGYLIGGYGVIYGWFLSVLFGSLYILWLFNKMYQLKITALFRTPDVCFIFIVFLLIVVNNFSTSINLKGGDFIGLALMLIVIVFYFFKYKLTSLRPTLTK</sequence>
<feature type="transmembrane region" description="Helical" evidence="6">
    <location>
        <begin position="124"/>
        <end position="147"/>
    </location>
</feature>
<feature type="transmembrane region" description="Helical" evidence="6">
    <location>
        <begin position="432"/>
        <end position="449"/>
    </location>
</feature>
<feature type="transmembrane region" description="Helical" evidence="6">
    <location>
        <begin position="340"/>
        <end position="365"/>
    </location>
</feature>
<evidence type="ECO:0000313" key="8">
    <source>
        <dbReference type="Proteomes" id="UP000199072"/>
    </source>
</evidence>
<dbReference type="RefSeq" id="WP_091147921.1">
    <property type="nucleotide sequence ID" value="NZ_FNAI01000003.1"/>
</dbReference>
<gene>
    <name evidence="7" type="ORF">SAMN05216464_103160</name>
</gene>
<organism evidence="7 8">
    <name type="scientific">Mucilaginibacter pineti</name>
    <dbReference type="NCBI Taxonomy" id="1391627"/>
    <lineage>
        <taxon>Bacteria</taxon>
        <taxon>Pseudomonadati</taxon>
        <taxon>Bacteroidota</taxon>
        <taxon>Sphingobacteriia</taxon>
        <taxon>Sphingobacteriales</taxon>
        <taxon>Sphingobacteriaceae</taxon>
        <taxon>Mucilaginibacter</taxon>
    </lineage>
</organism>
<dbReference type="STRING" id="1391627.SAMN05216464_103160"/>
<keyword evidence="3 6" id="KW-0812">Transmembrane</keyword>
<reference evidence="7 8" key="1">
    <citation type="submission" date="2016-10" db="EMBL/GenBank/DDBJ databases">
        <authorList>
            <person name="de Groot N.N."/>
        </authorList>
    </citation>
    <scope>NUCLEOTIDE SEQUENCE [LARGE SCALE GENOMIC DNA]</scope>
    <source>
        <strain evidence="7 8">47C3B</strain>
    </source>
</reference>
<evidence type="ECO:0000256" key="4">
    <source>
        <dbReference type="ARBA" id="ARBA00022989"/>
    </source>
</evidence>
<feature type="transmembrane region" description="Helical" evidence="6">
    <location>
        <begin position="185"/>
        <end position="207"/>
    </location>
</feature>
<keyword evidence="5 6" id="KW-0472">Membrane</keyword>
<protein>
    <submittedName>
        <fullName evidence="7">Membrane protein involved in the export of O-antigen and teichoic acid</fullName>
    </submittedName>
</protein>
<feature type="transmembrane region" description="Helical" evidence="6">
    <location>
        <begin position="377"/>
        <end position="396"/>
    </location>
</feature>
<proteinExistence type="predicted"/>
<feature type="transmembrane region" description="Helical" evidence="6">
    <location>
        <begin position="311"/>
        <end position="334"/>
    </location>
</feature>
<feature type="transmembrane region" description="Helical" evidence="6">
    <location>
        <begin position="159"/>
        <end position="179"/>
    </location>
</feature>
<evidence type="ECO:0000256" key="2">
    <source>
        <dbReference type="ARBA" id="ARBA00022475"/>
    </source>
</evidence>